<comment type="caution">
    <text evidence="1">The sequence shown here is derived from an EMBL/GenBank/DDBJ whole genome shotgun (WGS) entry which is preliminary data.</text>
</comment>
<evidence type="ECO:0000313" key="1">
    <source>
        <dbReference type="EMBL" id="KAJ7633248.1"/>
    </source>
</evidence>
<gene>
    <name evidence="1" type="ORF">FB45DRAFT_866664</name>
</gene>
<name>A0AAD7FQK5_9AGAR</name>
<sequence length="487" mass="54570">MATARQWPHIIYVAQQPDSALDVEAVRRVAQQVCVSEENVLQRFCGDTTDAGVGKLAALKLINLIVDQLDADVSSLQSCALTARTFVSPSQSHLFRKIEIRPESVNSDNDSSPSQQLYHTLTASPRLASLVRELRIVLVGSETPWEWDERHGDYGVERPAPWVMSDPALPLLLPLLHLTAISLVEDVVNSEWNGEGAFCMHWGRLAPPLKSALTTVFSSYTLESVHLRGLVVQSPRELLSLFSDTVSLKSLSISRIFFDPAWAERNSWPEEQPWKPRLRTLLICDFYSQEEIISRFLNPRIDLSHLTSLTIAAKEHAWQDNLDKMVKANVFRCLEHLTVLKDKTVPVDSRLETITFDSVPAPFPHDATPLNRAVELALDRLRFLRRVDINTLPFRETDFAGWAASIRSALPSLESRDLLSMTDLSGLESTPLLQLVLNPNSSALTLGERPFASTWKAAEMKRSGSLASERIGWLIYDSDYHLGGTTK</sequence>
<protein>
    <submittedName>
        <fullName evidence="1">Uncharacterized protein</fullName>
    </submittedName>
</protein>
<dbReference type="Proteomes" id="UP001221142">
    <property type="component" value="Unassembled WGS sequence"/>
</dbReference>
<proteinExistence type="predicted"/>
<dbReference type="EMBL" id="JARKIF010000008">
    <property type="protein sequence ID" value="KAJ7633248.1"/>
    <property type="molecule type" value="Genomic_DNA"/>
</dbReference>
<accession>A0AAD7FQK5</accession>
<organism evidence="1 2">
    <name type="scientific">Roridomyces roridus</name>
    <dbReference type="NCBI Taxonomy" id="1738132"/>
    <lineage>
        <taxon>Eukaryota</taxon>
        <taxon>Fungi</taxon>
        <taxon>Dikarya</taxon>
        <taxon>Basidiomycota</taxon>
        <taxon>Agaricomycotina</taxon>
        <taxon>Agaricomycetes</taxon>
        <taxon>Agaricomycetidae</taxon>
        <taxon>Agaricales</taxon>
        <taxon>Marasmiineae</taxon>
        <taxon>Mycenaceae</taxon>
        <taxon>Roridomyces</taxon>
    </lineage>
</organism>
<dbReference type="AlphaFoldDB" id="A0AAD7FQK5"/>
<reference evidence="1" key="1">
    <citation type="submission" date="2023-03" db="EMBL/GenBank/DDBJ databases">
        <title>Massive genome expansion in bonnet fungi (Mycena s.s.) driven by repeated elements and novel gene families across ecological guilds.</title>
        <authorList>
            <consortium name="Lawrence Berkeley National Laboratory"/>
            <person name="Harder C.B."/>
            <person name="Miyauchi S."/>
            <person name="Viragh M."/>
            <person name="Kuo A."/>
            <person name="Thoen E."/>
            <person name="Andreopoulos B."/>
            <person name="Lu D."/>
            <person name="Skrede I."/>
            <person name="Drula E."/>
            <person name="Henrissat B."/>
            <person name="Morin E."/>
            <person name="Kohler A."/>
            <person name="Barry K."/>
            <person name="LaButti K."/>
            <person name="Morin E."/>
            <person name="Salamov A."/>
            <person name="Lipzen A."/>
            <person name="Mereny Z."/>
            <person name="Hegedus B."/>
            <person name="Baldrian P."/>
            <person name="Stursova M."/>
            <person name="Weitz H."/>
            <person name="Taylor A."/>
            <person name="Grigoriev I.V."/>
            <person name="Nagy L.G."/>
            <person name="Martin F."/>
            <person name="Kauserud H."/>
        </authorList>
    </citation>
    <scope>NUCLEOTIDE SEQUENCE</scope>
    <source>
        <strain evidence="1">9284</strain>
    </source>
</reference>
<evidence type="ECO:0000313" key="2">
    <source>
        <dbReference type="Proteomes" id="UP001221142"/>
    </source>
</evidence>
<keyword evidence="2" id="KW-1185">Reference proteome</keyword>